<dbReference type="InterPro" id="IPR035969">
    <property type="entry name" value="Rab-GAP_TBC_sf"/>
</dbReference>
<gene>
    <name evidence="8" type="ORF">CCMP2556_LOCUS42605</name>
</gene>
<dbReference type="EMBL" id="CAXAMN010024628">
    <property type="protein sequence ID" value="CAK9088310.1"/>
    <property type="molecule type" value="Genomic_DNA"/>
</dbReference>
<dbReference type="SUPFAM" id="SSF47923">
    <property type="entry name" value="Ypt/Rab-GAP domain of gyp1p"/>
    <property type="match status" value="2"/>
</dbReference>
<keyword evidence="4" id="KW-0333">Golgi apparatus</keyword>
<dbReference type="SMART" id="SM00164">
    <property type="entry name" value="TBC"/>
    <property type="match status" value="1"/>
</dbReference>
<dbReference type="PROSITE" id="PS50206">
    <property type="entry name" value="RHODANESE_3"/>
    <property type="match status" value="1"/>
</dbReference>
<evidence type="ECO:0000259" key="6">
    <source>
        <dbReference type="PROSITE" id="PS50086"/>
    </source>
</evidence>
<dbReference type="InterPro" id="IPR001763">
    <property type="entry name" value="Rhodanese-like_dom"/>
</dbReference>
<dbReference type="Gene3D" id="3.40.250.10">
    <property type="entry name" value="Rhodanese-like domain"/>
    <property type="match status" value="1"/>
</dbReference>
<evidence type="ECO:0000256" key="2">
    <source>
        <dbReference type="ARBA" id="ARBA00014207"/>
    </source>
</evidence>
<protein>
    <recommendedName>
        <fullName evidence="2">TBC1 domain family member 23</fullName>
    </recommendedName>
</protein>
<comment type="subcellular location">
    <subcellularLocation>
        <location evidence="1">Golgi apparatus</location>
        <location evidence="1">trans-Golgi network</location>
    </subcellularLocation>
</comment>
<dbReference type="InterPro" id="IPR039755">
    <property type="entry name" value="TBC1D23"/>
</dbReference>
<organism evidence="8 9">
    <name type="scientific">Durusdinium trenchii</name>
    <dbReference type="NCBI Taxonomy" id="1381693"/>
    <lineage>
        <taxon>Eukaryota</taxon>
        <taxon>Sar</taxon>
        <taxon>Alveolata</taxon>
        <taxon>Dinophyceae</taxon>
        <taxon>Suessiales</taxon>
        <taxon>Symbiodiniaceae</taxon>
        <taxon>Durusdinium</taxon>
    </lineage>
</organism>
<keyword evidence="3" id="KW-0217">Developmental protein</keyword>
<evidence type="ECO:0000259" key="7">
    <source>
        <dbReference type="PROSITE" id="PS50206"/>
    </source>
</evidence>
<dbReference type="PANTHER" id="PTHR13297">
    <property type="entry name" value="TBC1 DOMAIN FAMILY MEMBER 23-RELATED"/>
    <property type="match status" value="1"/>
</dbReference>
<evidence type="ECO:0000256" key="4">
    <source>
        <dbReference type="ARBA" id="ARBA00023034"/>
    </source>
</evidence>
<evidence type="ECO:0000256" key="1">
    <source>
        <dbReference type="ARBA" id="ARBA00004601"/>
    </source>
</evidence>
<evidence type="ECO:0000313" key="9">
    <source>
        <dbReference type="Proteomes" id="UP001642484"/>
    </source>
</evidence>
<dbReference type="Pfam" id="PF00566">
    <property type="entry name" value="RabGAP-TBC"/>
    <property type="match status" value="1"/>
</dbReference>
<keyword evidence="9" id="KW-1185">Reference proteome</keyword>
<sequence>MDEESEVQDEGVVSLAAECAKLWPGMLLKSSEEEGRLKDEKEVTEGPGVEHPAHSALTEADTHTIRVDVMRTRGNHPAFGPQMRERLRELLTQLCLKEKIRYMQGLHEVAAVFAYIESTEGFHPTESTESTDASSRTLECFMAFVRNFMPCFYDAESFVILHITLLFFRQLLLYHLPHLHNQLEEAGVAPVVYATPWFITLFAYKNPLHVTMRLWHEYIRRGDPTFVPFLAVALMELEKQAFLNVEEDDLNSAVDRTRITSLEKLRDVWKAAESLHARTPKSFTFRMSKVLTQVRQQLRKETGHPWTESVLARAEQERRLALLAREAIAQYVRVSEAGTAVPSSGLPSLRVLLLDVRPRSAFDAEHLPHAVHFHPPCLARLAQATNGSRRSAERLAQALKQAMVEVGDLVLRKDSTPTMAAEDDGLGAEVFQSLQLAASEAWGEGWLSESERAHLAILGGEEDWDSAQLCRPGAVAALFELLAEQLSMPRVSVVLGGAAVLHREAEKRGVPTTATPPTPAAAAAESAAAGAERLRGFLSKTATGARSAFQSFPSFKRDGKAKDAKDAKGSES</sequence>
<evidence type="ECO:0000256" key="5">
    <source>
        <dbReference type="SAM" id="MobiDB-lite"/>
    </source>
</evidence>
<dbReference type="Gene3D" id="1.10.8.270">
    <property type="entry name" value="putative rabgap domain of human tbc1 domain family member 14 like domains"/>
    <property type="match status" value="1"/>
</dbReference>
<dbReference type="InterPro" id="IPR036873">
    <property type="entry name" value="Rhodanese-like_dom_sf"/>
</dbReference>
<dbReference type="PROSITE" id="PS50086">
    <property type="entry name" value="TBC_RABGAP"/>
    <property type="match status" value="1"/>
</dbReference>
<feature type="region of interest" description="Disordered" evidence="5">
    <location>
        <begin position="32"/>
        <end position="62"/>
    </location>
</feature>
<evidence type="ECO:0000256" key="3">
    <source>
        <dbReference type="ARBA" id="ARBA00022473"/>
    </source>
</evidence>
<feature type="domain" description="Rhodanese" evidence="7">
    <location>
        <begin position="350"/>
        <end position="402"/>
    </location>
</feature>
<proteinExistence type="predicted"/>
<feature type="compositionally biased region" description="Basic and acidic residues" evidence="5">
    <location>
        <begin position="32"/>
        <end position="44"/>
    </location>
</feature>
<comment type="caution">
    <text evidence="8">The sequence shown here is derived from an EMBL/GenBank/DDBJ whole genome shotgun (WGS) entry which is preliminary data.</text>
</comment>
<dbReference type="Proteomes" id="UP001642484">
    <property type="component" value="Unassembled WGS sequence"/>
</dbReference>
<reference evidence="8 9" key="1">
    <citation type="submission" date="2024-02" db="EMBL/GenBank/DDBJ databases">
        <authorList>
            <person name="Chen Y."/>
            <person name="Shah S."/>
            <person name="Dougan E. K."/>
            <person name="Thang M."/>
            <person name="Chan C."/>
        </authorList>
    </citation>
    <scope>NUCLEOTIDE SEQUENCE [LARGE SCALE GENOMIC DNA]</scope>
</reference>
<accession>A0ABP0QKG6</accession>
<feature type="domain" description="Rab-GAP TBC" evidence="6">
    <location>
        <begin position="1"/>
        <end position="222"/>
    </location>
</feature>
<evidence type="ECO:0000313" key="8">
    <source>
        <dbReference type="EMBL" id="CAK9088310.1"/>
    </source>
</evidence>
<dbReference type="Gene3D" id="1.10.472.80">
    <property type="entry name" value="Ypt/Rab-GAP domain of gyp1p, domain 3"/>
    <property type="match status" value="1"/>
</dbReference>
<dbReference type="SUPFAM" id="SSF52821">
    <property type="entry name" value="Rhodanese/Cell cycle control phosphatase"/>
    <property type="match status" value="2"/>
</dbReference>
<name>A0ABP0QKG6_9DINO</name>
<dbReference type="InterPro" id="IPR000195">
    <property type="entry name" value="Rab-GAP-TBC_dom"/>
</dbReference>
<dbReference type="PANTHER" id="PTHR13297:SF5">
    <property type="entry name" value="TBC1 DOMAIN FAMILY MEMBER 23"/>
    <property type="match status" value="1"/>
</dbReference>